<keyword evidence="3" id="KW-1185">Reference proteome</keyword>
<dbReference type="InParanoid" id="A0A2S8SX31"/>
<proteinExistence type="predicted"/>
<dbReference type="EMBL" id="NIGF01000001">
    <property type="protein sequence ID" value="PQV65363.1"/>
    <property type="molecule type" value="Genomic_DNA"/>
</dbReference>
<dbReference type="AlphaFoldDB" id="A0A2S8SX31"/>
<dbReference type="Gene3D" id="3.40.30.10">
    <property type="entry name" value="Glutaredoxin"/>
    <property type="match status" value="1"/>
</dbReference>
<name>A0A2S8SX31_9BACT</name>
<sequence length="167" mass="18621">MFQLKNDDIALDFTLNDCHGEPWTLSAQRPKMVCLYFARGEYCPTTRGEFADFNGFSRLFPKMNCSFAFIVNGGAAQHAKFAREFRMSLPILIDPDGSVAEKYGVYGVNHNDMKRDDYKNYIAPSVYLIDGSGEVNAFWIASAPRGLPSPEAILGILGYAEHNGGKY</sequence>
<dbReference type="InterPro" id="IPR013766">
    <property type="entry name" value="Thioredoxin_domain"/>
</dbReference>
<dbReference type="InterPro" id="IPR036249">
    <property type="entry name" value="Thioredoxin-like_sf"/>
</dbReference>
<evidence type="ECO:0000313" key="3">
    <source>
        <dbReference type="Proteomes" id="UP000237684"/>
    </source>
</evidence>
<protein>
    <submittedName>
        <fullName evidence="2">Peroxiredoxin</fullName>
    </submittedName>
</protein>
<dbReference type="Proteomes" id="UP000237684">
    <property type="component" value="Unassembled WGS sequence"/>
</dbReference>
<evidence type="ECO:0000313" key="2">
    <source>
        <dbReference type="EMBL" id="PQV65363.1"/>
    </source>
</evidence>
<comment type="caution">
    <text evidence="2">The sequence shown here is derived from an EMBL/GenBank/DDBJ whole genome shotgun (WGS) entry which is preliminary data.</text>
</comment>
<dbReference type="PROSITE" id="PS51352">
    <property type="entry name" value="THIOREDOXIN_2"/>
    <property type="match status" value="1"/>
</dbReference>
<gene>
    <name evidence="2" type="ORF">B1R32_101103</name>
</gene>
<accession>A0A2S8SX31</accession>
<dbReference type="SUPFAM" id="SSF52833">
    <property type="entry name" value="Thioredoxin-like"/>
    <property type="match status" value="1"/>
</dbReference>
<dbReference type="Pfam" id="PF00578">
    <property type="entry name" value="AhpC-TSA"/>
    <property type="match status" value="1"/>
</dbReference>
<evidence type="ECO:0000259" key="1">
    <source>
        <dbReference type="PROSITE" id="PS51352"/>
    </source>
</evidence>
<organism evidence="2 3">
    <name type="scientific">Abditibacterium utsteinense</name>
    <dbReference type="NCBI Taxonomy" id="1960156"/>
    <lineage>
        <taxon>Bacteria</taxon>
        <taxon>Pseudomonadati</taxon>
        <taxon>Abditibacteriota</taxon>
        <taxon>Abditibacteriia</taxon>
        <taxon>Abditibacteriales</taxon>
        <taxon>Abditibacteriaceae</taxon>
        <taxon>Abditibacterium</taxon>
    </lineage>
</organism>
<dbReference type="OrthoDB" id="9809746at2"/>
<reference evidence="2 3" key="1">
    <citation type="journal article" date="2018" name="Syst. Appl. Microbiol.">
        <title>Abditibacterium utsteinense sp. nov., the first cultivated member of candidate phylum FBP, isolated from ice-free Antarctic soil samples.</title>
        <authorList>
            <person name="Tahon G."/>
            <person name="Tytgat B."/>
            <person name="Lebbe L."/>
            <person name="Carlier A."/>
            <person name="Willems A."/>
        </authorList>
    </citation>
    <scope>NUCLEOTIDE SEQUENCE [LARGE SCALE GENOMIC DNA]</scope>
    <source>
        <strain evidence="2 3">LMG 29911</strain>
    </source>
</reference>
<dbReference type="RefSeq" id="WP_105482105.1">
    <property type="nucleotide sequence ID" value="NZ_NIGF01000001.1"/>
</dbReference>
<dbReference type="InterPro" id="IPR000866">
    <property type="entry name" value="AhpC/TSA"/>
</dbReference>
<dbReference type="GO" id="GO:0016491">
    <property type="term" value="F:oxidoreductase activity"/>
    <property type="evidence" value="ECO:0007669"/>
    <property type="project" value="InterPro"/>
</dbReference>
<feature type="domain" description="Thioredoxin" evidence="1">
    <location>
        <begin position="4"/>
        <end position="162"/>
    </location>
</feature>
<dbReference type="GO" id="GO:0016209">
    <property type="term" value="F:antioxidant activity"/>
    <property type="evidence" value="ECO:0007669"/>
    <property type="project" value="InterPro"/>
</dbReference>